<proteinExistence type="predicted"/>
<comment type="caution">
    <text evidence="1">The sequence shown here is derived from an EMBL/GenBank/DDBJ whole genome shotgun (WGS) entry which is preliminary data.</text>
</comment>
<evidence type="ECO:0000313" key="1">
    <source>
        <dbReference type="EMBL" id="MFD2200705.1"/>
    </source>
</evidence>
<accession>A0ABW5B7V5</accession>
<dbReference type="RefSeq" id="WP_380800545.1">
    <property type="nucleotide sequence ID" value="NZ_JBHUIV010000010.1"/>
</dbReference>
<reference evidence="2" key="1">
    <citation type="journal article" date="2019" name="Int. J. Syst. Evol. Microbiol.">
        <title>The Global Catalogue of Microorganisms (GCM) 10K type strain sequencing project: providing services to taxonomists for standard genome sequencing and annotation.</title>
        <authorList>
            <consortium name="The Broad Institute Genomics Platform"/>
            <consortium name="The Broad Institute Genome Sequencing Center for Infectious Disease"/>
            <person name="Wu L."/>
            <person name="Ma J."/>
        </authorList>
    </citation>
    <scope>NUCLEOTIDE SEQUENCE [LARGE SCALE GENOMIC DNA]</scope>
    <source>
        <strain evidence="2">KCTC 19812</strain>
    </source>
</reference>
<name>A0ABW5B7V5_9BACT</name>
<dbReference type="EMBL" id="JBHUIV010000010">
    <property type="protein sequence ID" value="MFD2200705.1"/>
    <property type="molecule type" value="Genomic_DNA"/>
</dbReference>
<evidence type="ECO:0000313" key="2">
    <source>
        <dbReference type="Proteomes" id="UP001597414"/>
    </source>
</evidence>
<organism evidence="1 2">
    <name type="scientific">Shivajiella indica</name>
    <dbReference type="NCBI Taxonomy" id="872115"/>
    <lineage>
        <taxon>Bacteria</taxon>
        <taxon>Pseudomonadati</taxon>
        <taxon>Bacteroidota</taxon>
        <taxon>Cytophagia</taxon>
        <taxon>Cytophagales</taxon>
        <taxon>Cyclobacteriaceae</taxon>
        <taxon>Shivajiella</taxon>
    </lineage>
</organism>
<dbReference type="Proteomes" id="UP001597414">
    <property type="component" value="Unassembled WGS sequence"/>
</dbReference>
<keyword evidence="2" id="KW-1185">Reference proteome</keyword>
<sequence length="88" mass="10210">MIITSLHGTFSINSCEKDQDKLIVRSKEKDSLMRIFDSKRIIQCEIDGSSYFVTLCKQEFAHSLIMLVKEVNYSDFNQLQSEIKLAMQ</sequence>
<protein>
    <submittedName>
        <fullName evidence="1">Uncharacterized protein</fullName>
    </submittedName>
</protein>
<gene>
    <name evidence="1" type="ORF">ACFSKV_03955</name>
</gene>